<dbReference type="InParanoid" id="A0A316VWP8"/>
<reference evidence="2 3" key="1">
    <citation type="journal article" date="2018" name="Mol. Biol. Evol.">
        <title>Broad Genomic Sampling Reveals a Smut Pathogenic Ancestry of the Fungal Clade Ustilaginomycotina.</title>
        <authorList>
            <person name="Kijpornyongpan T."/>
            <person name="Mondo S.J."/>
            <person name="Barry K."/>
            <person name="Sandor L."/>
            <person name="Lee J."/>
            <person name="Lipzen A."/>
            <person name="Pangilinan J."/>
            <person name="LaButti K."/>
            <person name="Hainaut M."/>
            <person name="Henrissat B."/>
            <person name="Grigoriev I.V."/>
            <person name="Spatafora J.W."/>
            <person name="Aime M.C."/>
        </authorList>
    </citation>
    <scope>NUCLEOTIDE SEQUENCE [LARGE SCALE GENOMIC DNA]</scope>
    <source>
        <strain evidence="2 3">MCA 4658</strain>
    </source>
</reference>
<dbReference type="RefSeq" id="XP_025368538.1">
    <property type="nucleotide sequence ID" value="XM_025510689.1"/>
</dbReference>
<keyword evidence="3" id="KW-1185">Reference proteome</keyword>
<keyword evidence="1" id="KW-1133">Transmembrane helix</keyword>
<dbReference type="AlphaFoldDB" id="A0A316VWP8"/>
<keyword evidence="1" id="KW-0472">Membrane</keyword>
<dbReference type="OrthoDB" id="88410at2759"/>
<protein>
    <submittedName>
        <fullName evidence="2">Uncharacterized protein</fullName>
    </submittedName>
</protein>
<feature type="transmembrane region" description="Helical" evidence="1">
    <location>
        <begin position="57"/>
        <end position="76"/>
    </location>
</feature>
<evidence type="ECO:0000313" key="3">
    <source>
        <dbReference type="Proteomes" id="UP000245783"/>
    </source>
</evidence>
<accession>A0A316VWP8</accession>
<evidence type="ECO:0000313" key="2">
    <source>
        <dbReference type="EMBL" id="PWN41378.1"/>
    </source>
</evidence>
<keyword evidence="1" id="KW-0812">Transmembrane</keyword>
<dbReference type="EMBL" id="KZ819394">
    <property type="protein sequence ID" value="PWN41378.1"/>
    <property type="molecule type" value="Genomic_DNA"/>
</dbReference>
<organism evidence="2 3">
    <name type="scientific">Ceraceosorus guamensis</name>
    <dbReference type="NCBI Taxonomy" id="1522189"/>
    <lineage>
        <taxon>Eukaryota</taxon>
        <taxon>Fungi</taxon>
        <taxon>Dikarya</taxon>
        <taxon>Basidiomycota</taxon>
        <taxon>Ustilaginomycotina</taxon>
        <taxon>Exobasidiomycetes</taxon>
        <taxon>Ceraceosorales</taxon>
        <taxon>Ceraceosoraceae</taxon>
        <taxon>Ceraceosorus</taxon>
    </lineage>
</organism>
<sequence length="127" mass="13802">MVALSVSSAPVVECMPVKCDKCGKTTWKGCGRHVDAVSAALALGKIACSLTACYGCLLARSSLALLLALILTLILLNRSWVPFPRRTGAHAHAKLLFQRDQDWHSLHHAHKPFFPSGSRPEHTSRCS</sequence>
<dbReference type="GeneID" id="37032559"/>
<name>A0A316VWP8_9BASI</name>
<proteinExistence type="predicted"/>
<evidence type="ECO:0000256" key="1">
    <source>
        <dbReference type="SAM" id="Phobius"/>
    </source>
</evidence>
<dbReference type="Proteomes" id="UP000245783">
    <property type="component" value="Unassembled WGS sequence"/>
</dbReference>
<gene>
    <name evidence="2" type="ORF">IE81DRAFT_179162</name>
</gene>